<dbReference type="AlphaFoldDB" id="L0K0D1"/>
<dbReference type="EMBL" id="CP003929">
    <property type="protein sequence ID" value="AGB38010.1"/>
    <property type="molecule type" value="Genomic_DNA"/>
</dbReference>
<reference evidence="3 4" key="1">
    <citation type="submission" date="2012-11" db="EMBL/GenBank/DDBJ databases">
        <title>FINISHED of Natronococcus occultus SP4, DSM 3396.</title>
        <authorList>
            <consortium name="DOE Joint Genome Institute"/>
            <person name="Eisen J."/>
            <person name="Huntemann M."/>
            <person name="Wei C.-L."/>
            <person name="Han J."/>
            <person name="Detter J.C."/>
            <person name="Han C."/>
            <person name="Tapia R."/>
            <person name="Chen A."/>
            <person name="Kyrpides N."/>
            <person name="Mavromatis K."/>
            <person name="Markowitz V."/>
            <person name="Szeto E."/>
            <person name="Ivanova N."/>
            <person name="Mikhailova N."/>
            <person name="Ovchinnikova G."/>
            <person name="Pagani I."/>
            <person name="Pati A."/>
            <person name="Goodwin L."/>
            <person name="Nordberg H.P."/>
            <person name="Cantor M.N."/>
            <person name="Hua S.X."/>
            <person name="Woyke T."/>
            <person name="Eisen J."/>
            <person name="Klenk H.-P."/>
            <person name="Klenk H.-P."/>
        </authorList>
    </citation>
    <scope>NUCLEOTIDE SEQUENCE [LARGE SCALE GENOMIC DNA]</scope>
    <source>
        <strain evidence="3 4">SP4</strain>
    </source>
</reference>
<evidence type="ECO:0000256" key="1">
    <source>
        <dbReference type="SAM" id="MobiDB-lite"/>
    </source>
</evidence>
<gene>
    <name evidence="3" type="ORF">Natoc_2232</name>
</gene>
<keyword evidence="2" id="KW-1133">Transmembrane helix</keyword>
<dbReference type="GeneID" id="14403916"/>
<evidence type="ECO:0000256" key="2">
    <source>
        <dbReference type="SAM" id="Phobius"/>
    </source>
</evidence>
<dbReference type="RefSeq" id="WP_015321453.1">
    <property type="nucleotide sequence ID" value="NC_019974.1"/>
</dbReference>
<accession>L0K0D1</accession>
<evidence type="ECO:0000313" key="3">
    <source>
        <dbReference type="EMBL" id="AGB38010.1"/>
    </source>
</evidence>
<feature type="transmembrane region" description="Helical" evidence="2">
    <location>
        <begin position="12"/>
        <end position="45"/>
    </location>
</feature>
<proteinExistence type="predicted"/>
<keyword evidence="2" id="KW-0472">Membrane</keyword>
<protein>
    <submittedName>
        <fullName evidence="3">Uncharacterized protein</fullName>
    </submittedName>
</protein>
<evidence type="ECO:0000313" key="4">
    <source>
        <dbReference type="Proteomes" id="UP000010878"/>
    </source>
</evidence>
<sequence>MSSVRSILRGLLASAIGIVVVGLLATVVFTVAIFVVSTGAGLAGYEPSADFVVLSAALVVVAVILTGGFTPRLSNSGSEDSSDGATFDDRTYN</sequence>
<dbReference type="Proteomes" id="UP000010878">
    <property type="component" value="Chromosome"/>
</dbReference>
<organism evidence="3 4">
    <name type="scientific">Natronococcus occultus SP4</name>
    <dbReference type="NCBI Taxonomy" id="694430"/>
    <lineage>
        <taxon>Archaea</taxon>
        <taxon>Methanobacteriati</taxon>
        <taxon>Methanobacteriota</taxon>
        <taxon>Stenosarchaea group</taxon>
        <taxon>Halobacteria</taxon>
        <taxon>Halobacteriales</taxon>
        <taxon>Natrialbaceae</taxon>
        <taxon>Natronococcus</taxon>
    </lineage>
</organism>
<dbReference type="eggNOG" id="arCOG08115">
    <property type="taxonomic scope" value="Archaea"/>
</dbReference>
<keyword evidence="2" id="KW-0812">Transmembrane</keyword>
<dbReference type="STRING" id="694430.Natoc_2232"/>
<name>L0K0D1_9EURY</name>
<dbReference type="KEGG" id="nou:Natoc_2232"/>
<feature type="transmembrane region" description="Helical" evidence="2">
    <location>
        <begin position="51"/>
        <end position="69"/>
    </location>
</feature>
<dbReference type="HOGENOM" id="CLU_184953_0_0_2"/>
<keyword evidence="4" id="KW-1185">Reference proteome</keyword>
<feature type="region of interest" description="Disordered" evidence="1">
    <location>
        <begin position="69"/>
        <end position="93"/>
    </location>
</feature>